<gene>
    <name evidence="7" type="ORF">TRL7639_02190</name>
</gene>
<feature type="domain" description="Yip1" evidence="6">
    <location>
        <begin position="14"/>
        <end position="180"/>
    </location>
</feature>
<evidence type="ECO:0000256" key="4">
    <source>
        <dbReference type="ARBA" id="ARBA00023136"/>
    </source>
</evidence>
<evidence type="ECO:0000256" key="1">
    <source>
        <dbReference type="ARBA" id="ARBA00004141"/>
    </source>
</evidence>
<dbReference type="GO" id="GO:0016020">
    <property type="term" value="C:membrane"/>
    <property type="evidence" value="ECO:0007669"/>
    <property type="project" value="UniProtKB-SubCell"/>
</dbReference>
<keyword evidence="2 5" id="KW-0812">Transmembrane</keyword>
<reference evidence="7 8" key="1">
    <citation type="submission" date="2017-03" db="EMBL/GenBank/DDBJ databases">
        <authorList>
            <person name="Afonso C.L."/>
            <person name="Miller P.J."/>
            <person name="Scott M.A."/>
            <person name="Spackman E."/>
            <person name="Goraichik I."/>
            <person name="Dimitrov K.M."/>
            <person name="Suarez D.L."/>
            <person name="Swayne D.E."/>
        </authorList>
    </citation>
    <scope>NUCLEOTIDE SEQUENCE [LARGE SCALE GENOMIC DNA]</scope>
    <source>
        <strain evidence="7 8">CECT 7639</strain>
    </source>
</reference>
<feature type="transmembrane region" description="Helical" evidence="5">
    <location>
        <begin position="130"/>
        <end position="151"/>
    </location>
</feature>
<comment type="subcellular location">
    <subcellularLocation>
        <location evidence="1">Membrane</location>
        <topology evidence="1">Multi-pass membrane protein</topology>
    </subcellularLocation>
</comment>
<evidence type="ECO:0000256" key="2">
    <source>
        <dbReference type="ARBA" id="ARBA00022692"/>
    </source>
</evidence>
<dbReference type="Proteomes" id="UP000193077">
    <property type="component" value="Unassembled WGS sequence"/>
</dbReference>
<accession>A0A1Y5SK05</accession>
<organism evidence="7 8">
    <name type="scientific">Falsiruegeria litorea R37</name>
    <dbReference type="NCBI Taxonomy" id="1200284"/>
    <lineage>
        <taxon>Bacteria</taxon>
        <taxon>Pseudomonadati</taxon>
        <taxon>Pseudomonadota</taxon>
        <taxon>Alphaproteobacteria</taxon>
        <taxon>Rhodobacterales</taxon>
        <taxon>Roseobacteraceae</taxon>
        <taxon>Falsiruegeria</taxon>
    </lineage>
</organism>
<feature type="transmembrane region" description="Helical" evidence="5">
    <location>
        <begin position="71"/>
        <end position="91"/>
    </location>
</feature>
<keyword evidence="8" id="KW-1185">Reference proteome</keyword>
<feature type="transmembrane region" description="Helical" evidence="5">
    <location>
        <begin position="103"/>
        <end position="124"/>
    </location>
</feature>
<dbReference type="Pfam" id="PF04893">
    <property type="entry name" value="Yip1"/>
    <property type="match status" value="1"/>
</dbReference>
<dbReference type="AlphaFoldDB" id="A0A1Y5SK05"/>
<evidence type="ECO:0000313" key="8">
    <source>
        <dbReference type="Proteomes" id="UP000193077"/>
    </source>
</evidence>
<dbReference type="OrthoDB" id="7872013at2"/>
<keyword evidence="4 5" id="KW-0472">Membrane</keyword>
<protein>
    <submittedName>
        <fullName evidence="7">Yip1 domain protein</fullName>
    </submittedName>
</protein>
<evidence type="ECO:0000259" key="6">
    <source>
        <dbReference type="Pfam" id="PF04893"/>
    </source>
</evidence>
<dbReference type="InterPro" id="IPR006977">
    <property type="entry name" value="Yip1_dom"/>
</dbReference>
<dbReference type="EMBL" id="FWFO01000001">
    <property type="protein sequence ID" value="SLN42576.1"/>
    <property type="molecule type" value="Genomic_DNA"/>
</dbReference>
<sequence length="188" mass="19774">MNALNLKDLAVMSVTNPAQAAQILLAQDLRRDVLWLGLALAVVLNTLLFSLSGMLLPGPKGMPVLIQSPMVYAGFVGGGILATIIAIHRVGAMLGGQGSFDDVMLLMVWMQFLRVAVQAVALVLMLTIPVLSFLVVLGASLIGLFIFLHFIDQAHRLGSLMKAAGVLVGSVFAIAVVLFILLSLLGAG</sequence>
<feature type="transmembrane region" description="Helical" evidence="5">
    <location>
        <begin position="33"/>
        <end position="51"/>
    </location>
</feature>
<keyword evidence="3 5" id="KW-1133">Transmembrane helix</keyword>
<feature type="transmembrane region" description="Helical" evidence="5">
    <location>
        <begin position="163"/>
        <end position="185"/>
    </location>
</feature>
<dbReference type="RefSeq" id="WP_085795696.1">
    <property type="nucleotide sequence ID" value="NZ_FWFO01000001.1"/>
</dbReference>
<proteinExistence type="predicted"/>
<evidence type="ECO:0000256" key="5">
    <source>
        <dbReference type="SAM" id="Phobius"/>
    </source>
</evidence>
<evidence type="ECO:0000313" key="7">
    <source>
        <dbReference type="EMBL" id="SLN42576.1"/>
    </source>
</evidence>
<name>A0A1Y5SK05_9RHOB</name>
<evidence type="ECO:0000256" key="3">
    <source>
        <dbReference type="ARBA" id="ARBA00022989"/>
    </source>
</evidence>